<comment type="similarity">
    <text evidence="1">Belongs to the LysR transcriptional regulatory family.</text>
</comment>
<protein>
    <submittedName>
        <fullName evidence="6">Transcriptional regulator LysR family</fullName>
    </submittedName>
</protein>
<dbReference type="Gene3D" id="3.40.190.10">
    <property type="entry name" value="Periplasmic binding protein-like II"/>
    <property type="match status" value="2"/>
</dbReference>
<keyword evidence="6" id="KW-0614">Plasmid</keyword>
<keyword evidence="4" id="KW-0804">Transcription</keyword>
<dbReference type="InterPro" id="IPR036388">
    <property type="entry name" value="WH-like_DNA-bd_sf"/>
</dbReference>
<evidence type="ECO:0000256" key="1">
    <source>
        <dbReference type="ARBA" id="ARBA00009437"/>
    </source>
</evidence>
<evidence type="ECO:0000256" key="2">
    <source>
        <dbReference type="ARBA" id="ARBA00023015"/>
    </source>
</evidence>
<dbReference type="SUPFAM" id="SSF53850">
    <property type="entry name" value="Periplasmic binding protein-like II"/>
    <property type="match status" value="1"/>
</dbReference>
<dbReference type="KEGG" id="cnc:CNE_BB1p09880"/>
<dbReference type="Pfam" id="PF03466">
    <property type="entry name" value="LysR_substrate"/>
    <property type="match status" value="1"/>
</dbReference>
<dbReference type="InterPro" id="IPR050950">
    <property type="entry name" value="HTH-type_LysR_regulators"/>
</dbReference>
<dbReference type="PROSITE" id="PS50931">
    <property type="entry name" value="HTH_LYSR"/>
    <property type="match status" value="1"/>
</dbReference>
<sequence length="303" mass="33404">MDTLQLQSFVMVVEMGSLSDAARKLGVTPAAVGARIKALEQELGVPLVKRTGRFVKPTLAGTNILERSRSALRDLRDLRTAANSGASTSELRLGVFPTAMTSLLPPVLKRLYTKQPDLKILVTSGTSIELCRKVDDGTLDAAIVVEPQFLLPKSCDWRVLVEEPLVLAVPRELASGDAHEILRTQPFIRYDRTLLGGQLAERYLQEHSIDPHERLELDSVLAIAALVDQRLGVALLPDWAPLWGMGMDIARIDLPHRPPTRRVGLIWAVHGSRVPLAQAFFAEAKAVFSEPSERRPSKSNRPH</sequence>
<evidence type="ECO:0000256" key="3">
    <source>
        <dbReference type="ARBA" id="ARBA00023125"/>
    </source>
</evidence>
<name>F8GUJ5_CUPNN</name>
<dbReference type="FunFam" id="1.10.10.10:FF:000001">
    <property type="entry name" value="LysR family transcriptional regulator"/>
    <property type="match status" value="1"/>
</dbReference>
<evidence type="ECO:0000313" key="6">
    <source>
        <dbReference type="EMBL" id="AEI82399.1"/>
    </source>
</evidence>
<gene>
    <name evidence="6" type="ordered locus">CNE_BB1p09880</name>
</gene>
<reference evidence="6 7" key="1">
    <citation type="journal article" date="2011" name="J. Bacteriol.">
        <title>Complete genome sequence of the type strain Cupriavidus necator N-1.</title>
        <authorList>
            <person name="Poehlein A."/>
            <person name="Kusian B."/>
            <person name="Friedrich B."/>
            <person name="Daniel R."/>
            <person name="Bowien B."/>
        </authorList>
    </citation>
    <scope>NUCLEOTIDE SEQUENCE [LARGE SCALE GENOMIC DNA]</scope>
    <source>
        <strain evidence="7">ATCC 43291 / DSM 13513 / CCUG 52238 / LMG 8453 / N-1</strain>
        <plasmid evidence="6 7">pBB1</plasmid>
    </source>
</reference>
<dbReference type="PANTHER" id="PTHR30419">
    <property type="entry name" value="HTH-TYPE TRANSCRIPTIONAL REGULATOR YBHD"/>
    <property type="match status" value="1"/>
</dbReference>
<geneLocation type="plasmid" evidence="6 7">
    <name>pBB1</name>
</geneLocation>
<dbReference type="GO" id="GO:0005829">
    <property type="term" value="C:cytosol"/>
    <property type="evidence" value="ECO:0007669"/>
    <property type="project" value="TreeGrafter"/>
</dbReference>
<dbReference type="SUPFAM" id="SSF46785">
    <property type="entry name" value="Winged helix' DNA-binding domain"/>
    <property type="match status" value="1"/>
</dbReference>
<evidence type="ECO:0000259" key="5">
    <source>
        <dbReference type="PROSITE" id="PS50931"/>
    </source>
</evidence>
<evidence type="ECO:0000256" key="4">
    <source>
        <dbReference type="ARBA" id="ARBA00023163"/>
    </source>
</evidence>
<dbReference type="EMBL" id="CP002879">
    <property type="protein sequence ID" value="AEI82399.1"/>
    <property type="molecule type" value="Genomic_DNA"/>
</dbReference>
<dbReference type="AlphaFoldDB" id="F8GUJ5"/>
<organism evidence="6 7">
    <name type="scientific">Cupriavidus necator (strain ATCC 43291 / DSM 13513 / CCUG 52238 / LMG 8453 / N-1)</name>
    <name type="common">Ralstonia eutropha</name>
    <dbReference type="NCBI Taxonomy" id="1042878"/>
    <lineage>
        <taxon>Bacteria</taxon>
        <taxon>Pseudomonadati</taxon>
        <taxon>Pseudomonadota</taxon>
        <taxon>Betaproteobacteria</taxon>
        <taxon>Burkholderiales</taxon>
        <taxon>Burkholderiaceae</taxon>
        <taxon>Cupriavidus</taxon>
    </lineage>
</organism>
<proteinExistence type="inferred from homology"/>
<dbReference type="GO" id="GO:0003677">
    <property type="term" value="F:DNA binding"/>
    <property type="evidence" value="ECO:0007669"/>
    <property type="project" value="UniProtKB-KW"/>
</dbReference>
<evidence type="ECO:0000313" key="7">
    <source>
        <dbReference type="Proteomes" id="UP000006798"/>
    </source>
</evidence>
<keyword evidence="2" id="KW-0805">Transcription regulation</keyword>
<dbReference type="Gene3D" id="1.10.10.10">
    <property type="entry name" value="Winged helix-like DNA-binding domain superfamily/Winged helix DNA-binding domain"/>
    <property type="match status" value="1"/>
</dbReference>
<dbReference type="RefSeq" id="WP_013959431.1">
    <property type="nucleotide sequence ID" value="NC_015727.1"/>
</dbReference>
<dbReference type="GeneID" id="34312516"/>
<dbReference type="Pfam" id="PF00126">
    <property type="entry name" value="HTH_1"/>
    <property type="match status" value="1"/>
</dbReference>
<dbReference type="Proteomes" id="UP000006798">
    <property type="component" value="Plasmid pBB1"/>
</dbReference>
<dbReference type="CDD" id="cd08427">
    <property type="entry name" value="PBP2_LTTR_like_2"/>
    <property type="match status" value="1"/>
</dbReference>
<feature type="domain" description="HTH lysR-type" evidence="5">
    <location>
        <begin position="1"/>
        <end position="58"/>
    </location>
</feature>
<keyword evidence="3" id="KW-0238">DNA-binding</keyword>
<dbReference type="InterPro" id="IPR005119">
    <property type="entry name" value="LysR_subst-bd"/>
</dbReference>
<dbReference type="InterPro" id="IPR000847">
    <property type="entry name" value="LysR_HTH_N"/>
</dbReference>
<dbReference type="GO" id="GO:0003700">
    <property type="term" value="F:DNA-binding transcription factor activity"/>
    <property type="evidence" value="ECO:0007669"/>
    <property type="project" value="InterPro"/>
</dbReference>
<dbReference type="InterPro" id="IPR036390">
    <property type="entry name" value="WH_DNA-bd_sf"/>
</dbReference>
<dbReference type="HOGENOM" id="CLU_039613_6_5_4"/>
<accession>F8GUJ5</accession>